<evidence type="ECO:0000313" key="2">
    <source>
        <dbReference type="Proteomes" id="UP000789901"/>
    </source>
</evidence>
<proteinExistence type="predicted"/>
<evidence type="ECO:0000313" key="1">
    <source>
        <dbReference type="EMBL" id="CAG8854840.1"/>
    </source>
</evidence>
<sequence>SEYYKNITTLCMLDWVSDFQTGLKLSDRAQTRLKPSQKFDVRTQTRLSCKI</sequence>
<protein>
    <submittedName>
        <fullName evidence="1">11754_t:CDS:1</fullName>
    </submittedName>
</protein>
<organism evidence="1 2">
    <name type="scientific">Gigaspora margarita</name>
    <dbReference type="NCBI Taxonomy" id="4874"/>
    <lineage>
        <taxon>Eukaryota</taxon>
        <taxon>Fungi</taxon>
        <taxon>Fungi incertae sedis</taxon>
        <taxon>Mucoromycota</taxon>
        <taxon>Glomeromycotina</taxon>
        <taxon>Glomeromycetes</taxon>
        <taxon>Diversisporales</taxon>
        <taxon>Gigasporaceae</taxon>
        <taxon>Gigaspora</taxon>
    </lineage>
</organism>
<gene>
    <name evidence="1" type="ORF">GMARGA_LOCUS43661</name>
</gene>
<comment type="caution">
    <text evidence="1">The sequence shown here is derived from an EMBL/GenBank/DDBJ whole genome shotgun (WGS) entry which is preliminary data.</text>
</comment>
<feature type="non-terminal residue" evidence="1">
    <location>
        <position position="1"/>
    </location>
</feature>
<keyword evidence="2" id="KW-1185">Reference proteome</keyword>
<reference evidence="1 2" key="1">
    <citation type="submission" date="2021-06" db="EMBL/GenBank/DDBJ databases">
        <authorList>
            <person name="Kallberg Y."/>
            <person name="Tangrot J."/>
            <person name="Rosling A."/>
        </authorList>
    </citation>
    <scope>NUCLEOTIDE SEQUENCE [LARGE SCALE GENOMIC DNA]</scope>
    <source>
        <strain evidence="1 2">120-4 pot B 10/14</strain>
    </source>
</reference>
<dbReference type="Proteomes" id="UP000789901">
    <property type="component" value="Unassembled WGS sequence"/>
</dbReference>
<dbReference type="EMBL" id="CAJVQB010142953">
    <property type="protein sequence ID" value="CAG8854840.1"/>
    <property type="molecule type" value="Genomic_DNA"/>
</dbReference>
<name>A0ABN7XII8_GIGMA</name>
<accession>A0ABN7XII8</accession>
<feature type="non-terminal residue" evidence="1">
    <location>
        <position position="51"/>
    </location>
</feature>